<name>A0A846QQK0_9FLAO</name>
<dbReference type="Proteomes" id="UP000590442">
    <property type="component" value="Unassembled WGS sequence"/>
</dbReference>
<evidence type="ECO:0000256" key="1">
    <source>
        <dbReference type="SAM" id="MobiDB-lite"/>
    </source>
</evidence>
<dbReference type="EMBL" id="JAATJJ010000001">
    <property type="protein sequence ID" value="NJB70388.1"/>
    <property type="molecule type" value="Genomic_DNA"/>
</dbReference>
<comment type="caution">
    <text evidence="2">The sequence shown here is derived from an EMBL/GenBank/DDBJ whole genome shotgun (WGS) entry which is preliminary data.</text>
</comment>
<gene>
    <name evidence="2" type="ORF">GGR42_000850</name>
</gene>
<accession>A0A846QQK0</accession>
<dbReference type="AlphaFoldDB" id="A0A846QQK0"/>
<evidence type="ECO:0000313" key="2">
    <source>
        <dbReference type="EMBL" id="NJB70388.1"/>
    </source>
</evidence>
<organism evidence="2 3">
    <name type="scientific">Saonia flava</name>
    <dbReference type="NCBI Taxonomy" id="523696"/>
    <lineage>
        <taxon>Bacteria</taxon>
        <taxon>Pseudomonadati</taxon>
        <taxon>Bacteroidota</taxon>
        <taxon>Flavobacteriia</taxon>
        <taxon>Flavobacteriales</taxon>
        <taxon>Flavobacteriaceae</taxon>
        <taxon>Saonia</taxon>
    </lineage>
</organism>
<keyword evidence="3" id="KW-1185">Reference proteome</keyword>
<feature type="region of interest" description="Disordered" evidence="1">
    <location>
        <begin position="108"/>
        <end position="128"/>
    </location>
</feature>
<evidence type="ECO:0000313" key="3">
    <source>
        <dbReference type="Proteomes" id="UP000590442"/>
    </source>
</evidence>
<reference evidence="2 3" key="1">
    <citation type="submission" date="2020-03" db="EMBL/GenBank/DDBJ databases">
        <title>Genomic Encyclopedia of Type Strains, Phase IV (KMG-IV): sequencing the most valuable type-strain genomes for metagenomic binning, comparative biology and taxonomic classification.</title>
        <authorList>
            <person name="Goeker M."/>
        </authorList>
    </citation>
    <scope>NUCLEOTIDE SEQUENCE [LARGE SCALE GENOMIC DNA]</scope>
    <source>
        <strain evidence="2 3">DSM 29762</strain>
    </source>
</reference>
<sequence>MKKTKFYIIIISIMGLLTFESCGPVVISSRPSHPPPPWFYPNRLEVVRYVYFPEYNFYFDLTLRNYLYLDRGTWIRVNTLPPRYNGIDLRRSRYERVRAYNGDNIKRYHDENNLNRGRSNRNTQRRIN</sequence>
<protein>
    <submittedName>
        <fullName evidence="2">Uncharacterized protein</fullName>
    </submittedName>
</protein>
<proteinExistence type="predicted"/>
<dbReference type="RefSeq" id="WP_167961162.1">
    <property type="nucleotide sequence ID" value="NZ_JAATJJ010000001.1"/>
</dbReference>